<dbReference type="STRING" id="71451.RV07_GL004299"/>
<dbReference type="PATRIC" id="fig|1158601.3.peg.2062"/>
<dbReference type="Proteomes" id="UP000013783">
    <property type="component" value="Unassembled WGS sequence"/>
</dbReference>
<evidence type="ECO:0000313" key="4">
    <source>
        <dbReference type="Proteomes" id="UP000014148"/>
    </source>
</evidence>
<keyword evidence="4" id="KW-1185">Reference proteome</keyword>
<dbReference type="EMBL" id="AJAK01000015">
    <property type="protein sequence ID" value="EOH77454.1"/>
    <property type="molecule type" value="Genomic_DNA"/>
</dbReference>
<evidence type="ECO:0000313" key="1">
    <source>
        <dbReference type="EMBL" id="EOH77454.1"/>
    </source>
</evidence>
<organism evidence="1 3">
    <name type="scientific">Enterococcus malodoratus ATCC 43197</name>
    <dbReference type="NCBI Taxonomy" id="1158601"/>
    <lineage>
        <taxon>Bacteria</taxon>
        <taxon>Bacillati</taxon>
        <taxon>Bacillota</taxon>
        <taxon>Bacilli</taxon>
        <taxon>Lactobacillales</taxon>
        <taxon>Enterococcaceae</taxon>
        <taxon>Enterococcus</taxon>
    </lineage>
</organism>
<accession>R2RNC5</accession>
<dbReference type="Gene3D" id="3.30.420.590">
    <property type="match status" value="1"/>
</dbReference>
<dbReference type="Proteomes" id="UP000014148">
    <property type="component" value="Unassembled WGS sequence"/>
</dbReference>
<reference evidence="1 3" key="1">
    <citation type="submission" date="2013-02" db="EMBL/GenBank/DDBJ databases">
        <title>The Genome Sequence of Enterococcus malodoratus ATCC_43197.</title>
        <authorList>
            <consortium name="The Broad Institute Genome Sequencing Platform"/>
            <consortium name="The Broad Institute Genome Sequencing Center for Infectious Disease"/>
            <person name="Earl A.M."/>
            <person name="Gilmore M.S."/>
            <person name="Lebreton F."/>
            <person name="Walker B."/>
            <person name="Young S.K."/>
            <person name="Zeng Q."/>
            <person name="Gargeya S."/>
            <person name="Fitzgerald M."/>
            <person name="Haas B."/>
            <person name="Abouelleil A."/>
            <person name="Alvarado L."/>
            <person name="Arachchi H.M."/>
            <person name="Berlin A.M."/>
            <person name="Chapman S.B."/>
            <person name="Dewar J."/>
            <person name="Goldberg J."/>
            <person name="Griggs A."/>
            <person name="Gujja S."/>
            <person name="Hansen M."/>
            <person name="Howarth C."/>
            <person name="Imamovic A."/>
            <person name="Larimer J."/>
            <person name="McCowan C."/>
            <person name="Murphy C."/>
            <person name="Neiman D."/>
            <person name="Pearson M."/>
            <person name="Priest M."/>
            <person name="Roberts A."/>
            <person name="Saif S."/>
            <person name="Shea T."/>
            <person name="Sisk P."/>
            <person name="Sykes S."/>
            <person name="Wortman J."/>
            <person name="Nusbaum C."/>
            <person name="Birren B."/>
        </authorList>
    </citation>
    <scope>NUCLEOTIDE SEQUENCE [LARGE SCALE GENOMIC DNA]</scope>
    <source>
        <strain evidence="1 3">ATCC 43197</strain>
    </source>
</reference>
<reference evidence="2 4" key="2">
    <citation type="submission" date="2013-03" db="EMBL/GenBank/DDBJ databases">
        <title>The Genome Sequence of Enterococcus malodoratus ATCC_43197 (PacBio/Illumina hybrid assembly).</title>
        <authorList>
            <consortium name="The Broad Institute Genomics Platform"/>
            <consortium name="The Broad Institute Genome Sequencing Center for Infectious Disease"/>
            <person name="Earl A."/>
            <person name="Russ C."/>
            <person name="Gilmore M."/>
            <person name="Surin D."/>
            <person name="Walker B."/>
            <person name="Young S."/>
            <person name="Zeng Q."/>
            <person name="Gargeya S."/>
            <person name="Fitzgerald M."/>
            <person name="Haas B."/>
            <person name="Abouelleil A."/>
            <person name="Allen A.W."/>
            <person name="Alvarado L."/>
            <person name="Arachchi H.M."/>
            <person name="Berlin A.M."/>
            <person name="Chapman S.B."/>
            <person name="Gainer-Dewar J."/>
            <person name="Goldberg J."/>
            <person name="Griggs A."/>
            <person name="Gujja S."/>
            <person name="Hansen M."/>
            <person name="Howarth C."/>
            <person name="Imamovic A."/>
            <person name="Ireland A."/>
            <person name="Larimer J."/>
            <person name="McCowan C."/>
            <person name="Murphy C."/>
            <person name="Pearson M."/>
            <person name="Poon T.W."/>
            <person name="Priest M."/>
            <person name="Roberts A."/>
            <person name="Saif S."/>
            <person name="Shea T."/>
            <person name="Sisk P."/>
            <person name="Sykes S."/>
            <person name="Wortman J."/>
            <person name="Nusbaum C."/>
            <person name="Birren B."/>
        </authorList>
    </citation>
    <scope>NUCLEOTIDE SEQUENCE [LARGE SCALE GENOMIC DNA]</scope>
    <source>
        <strain evidence="2 4">ATCC 43197</strain>
    </source>
</reference>
<dbReference type="eggNOG" id="COG1316">
    <property type="taxonomic scope" value="Bacteria"/>
</dbReference>
<evidence type="ECO:0000313" key="2">
    <source>
        <dbReference type="EMBL" id="EOT64132.1"/>
    </source>
</evidence>
<dbReference type="AlphaFoldDB" id="R2RNC5"/>
<evidence type="ECO:0000313" key="3">
    <source>
        <dbReference type="Proteomes" id="UP000013783"/>
    </source>
</evidence>
<name>R2RNC5_9ENTE</name>
<dbReference type="EMBL" id="ASWA01000004">
    <property type="protein sequence ID" value="EOT64132.1"/>
    <property type="molecule type" value="Genomic_DNA"/>
</dbReference>
<protein>
    <submittedName>
        <fullName evidence="1">Uncharacterized protein</fullName>
    </submittedName>
</protein>
<gene>
    <name evidence="2" type="ORF">I585_03329</name>
    <name evidence="1" type="ORF">UAI_02091</name>
</gene>
<sequence>MKTDLTFTDMRTLMGDYRAAFGHIKSDQMKGTGFMQDGVSYQRIDPSELKRVQDELKAQLK</sequence>
<dbReference type="RefSeq" id="WP_010740926.1">
    <property type="nucleotide sequence ID" value="NZ_KB946250.1"/>
</dbReference>
<comment type="caution">
    <text evidence="1">The sequence shown here is derived from an EMBL/GenBank/DDBJ whole genome shotgun (WGS) entry which is preliminary data.</text>
</comment>
<proteinExistence type="predicted"/>